<keyword evidence="5" id="KW-0677">Repeat</keyword>
<dbReference type="Pfam" id="PF00041">
    <property type="entry name" value="fn3"/>
    <property type="match status" value="2"/>
</dbReference>
<evidence type="ECO:0000256" key="4">
    <source>
        <dbReference type="ARBA" id="ARBA00022729"/>
    </source>
</evidence>
<protein>
    <submittedName>
        <fullName evidence="13">Leukemia inhibitory factor receptor-like</fullName>
    </submittedName>
</protein>
<feature type="domain" description="Fibronectin type-III" evidence="12">
    <location>
        <begin position="152"/>
        <end position="248"/>
    </location>
</feature>
<feature type="domain" description="Fibronectin type-III" evidence="12">
    <location>
        <begin position="417"/>
        <end position="516"/>
    </location>
</feature>
<dbReference type="AlphaFoldDB" id="A0A3P8W843"/>
<reference evidence="13" key="3">
    <citation type="submission" date="2025-09" db="UniProtKB">
        <authorList>
            <consortium name="Ensembl"/>
        </authorList>
    </citation>
    <scope>IDENTIFICATION</scope>
</reference>
<proteinExistence type="inferred from homology"/>
<reference evidence="13 14" key="1">
    <citation type="journal article" date="2014" name="Nat. Genet.">
        <title>Whole-genome sequence of a flatfish provides insights into ZW sex chromosome evolution and adaptation to a benthic lifestyle.</title>
        <authorList>
            <person name="Chen S."/>
            <person name="Zhang G."/>
            <person name="Shao C."/>
            <person name="Huang Q."/>
            <person name="Liu G."/>
            <person name="Zhang P."/>
            <person name="Song W."/>
            <person name="An N."/>
            <person name="Chalopin D."/>
            <person name="Volff J.N."/>
            <person name="Hong Y."/>
            <person name="Li Q."/>
            <person name="Sha Z."/>
            <person name="Zhou H."/>
            <person name="Xie M."/>
            <person name="Yu Q."/>
            <person name="Liu Y."/>
            <person name="Xiang H."/>
            <person name="Wang N."/>
            <person name="Wu K."/>
            <person name="Yang C."/>
            <person name="Zhou Q."/>
            <person name="Liao X."/>
            <person name="Yang L."/>
            <person name="Hu Q."/>
            <person name="Zhang J."/>
            <person name="Meng L."/>
            <person name="Jin L."/>
            <person name="Tian Y."/>
            <person name="Lian J."/>
            <person name="Yang J."/>
            <person name="Miao G."/>
            <person name="Liu S."/>
            <person name="Liang Z."/>
            <person name="Yan F."/>
            <person name="Li Y."/>
            <person name="Sun B."/>
            <person name="Zhang H."/>
            <person name="Zhang J."/>
            <person name="Zhu Y."/>
            <person name="Du M."/>
            <person name="Zhao Y."/>
            <person name="Schartl M."/>
            <person name="Tang Q."/>
            <person name="Wang J."/>
        </authorList>
    </citation>
    <scope>NUCLEOTIDE SEQUENCE</scope>
</reference>
<dbReference type="GeneTree" id="ENSGT00940000167247"/>
<dbReference type="InterPro" id="IPR013783">
    <property type="entry name" value="Ig-like_fold"/>
</dbReference>
<evidence type="ECO:0000256" key="2">
    <source>
        <dbReference type="ARBA" id="ARBA00008921"/>
    </source>
</evidence>
<dbReference type="InterPro" id="IPR036116">
    <property type="entry name" value="FN3_sf"/>
</dbReference>
<keyword evidence="14" id="KW-1185">Reference proteome</keyword>
<keyword evidence="7 10" id="KW-0472">Membrane</keyword>
<evidence type="ECO:0000256" key="3">
    <source>
        <dbReference type="ARBA" id="ARBA00022692"/>
    </source>
</evidence>
<dbReference type="InParanoid" id="A0A3P8W843"/>
<dbReference type="PANTHER" id="PTHR48423">
    <property type="entry name" value="INTERLEUKIN-27 RECEPTOR SUBUNIT ALPHA"/>
    <property type="match status" value="1"/>
</dbReference>
<keyword evidence="4 11" id="KW-0732">Signal</keyword>
<dbReference type="PROSITE" id="PS50853">
    <property type="entry name" value="FN3"/>
    <property type="match status" value="2"/>
</dbReference>
<evidence type="ECO:0000256" key="6">
    <source>
        <dbReference type="ARBA" id="ARBA00022989"/>
    </source>
</evidence>
<evidence type="ECO:0000313" key="13">
    <source>
        <dbReference type="Ensembl" id="ENSCSEP00000021796.1"/>
    </source>
</evidence>
<dbReference type="CDD" id="cd00063">
    <property type="entry name" value="FN3"/>
    <property type="match status" value="2"/>
</dbReference>
<keyword evidence="9" id="KW-0325">Glycoprotein</keyword>
<dbReference type="OMA" id="SIWIAVN"/>
<feature type="chain" id="PRO_5018039440" evidence="11">
    <location>
        <begin position="38"/>
        <end position="721"/>
    </location>
</feature>
<dbReference type="InterPro" id="IPR003961">
    <property type="entry name" value="FN3_dom"/>
</dbReference>
<evidence type="ECO:0000259" key="12">
    <source>
        <dbReference type="PROSITE" id="PS50853"/>
    </source>
</evidence>
<dbReference type="PANTHER" id="PTHR48423:SF1">
    <property type="entry name" value="INTERLEUKIN-27 RECEPTOR SUBUNIT ALPHA"/>
    <property type="match status" value="1"/>
</dbReference>
<evidence type="ECO:0000256" key="7">
    <source>
        <dbReference type="ARBA" id="ARBA00023136"/>
    </source>
</evidence>
<comment type="subcellular location">
    <subcellularLocation>
        <location evidence="1">Membrane</location>
        <topology evidence="1">Single-pass type I membrane protein</topology>
    </subcellularLocation>
</comment>
<dbReference type="InterPro" id="IPR052672">
    <property type="entry name" value="Type1_Cytokine_Rcpt_Type2"/>
</dbReference>
<dbReference type="GO" id="GO:0005886">
    <property type="term" value="C:plasma membrane"/>
    <property type="evidence" value="ECO:0007669"/>
    <property type="project" value="UniProtKB-ARBA"/>
</dbReference>
<name>A0A3P8W843_CYNSE</name>
<comment type="similarity">
    <text evidence="2">Belongs to the type I cytokine receptor family. Type 2 subfamily.</text>
</comment>
<evidence type="ECO:0000256" key="9">
    <source>
        <dbReference type="ARBA" id="ARBA00023180"/>
    </source>
</evidence>
<evidence type="ECO:0000256" key="1">
    <source>
        <dbReference type="ARBA" id="ARBA00004479"/>
    </source>
</evidence>
<reference evidence="13" key="2">
    <citation type="submission" date="2025-08" db="UniProtKB">
        <authorList>
            <consortium name="Ensembl"/>
        </authorList>
    </citation>
    <scope>IDENTIFICATION</scope>
</reference>
<evidence type="ECO:0000256" key="11">
    <source>
        <dbReference type="SAM" id="SignalP"/>
    </source>
</evidence>
<dbReference type="Proteomes" id="UP000265120">
    <property type="component" value="Chromosome 14"/>
</dbReference>
<evidence type="ECO:0000313" key="14">
    <source>
        <dbReference type="Proteomes" id="UP000265120"/>
    </source>
</evidence>
<feature type="signal peptide" evidence="11">
    <location>
        <begin position="1"/>
        <end position="37"/>
    </location>
</feature>
<dbReference type="Ensembl" id="ENSCSET00000022074.1">
    <property type="protein sequence ID" value="ENSCSEP00000021796.1"/>
    <property type="gene ID" value="ENSCSEG00000013913.1"/>
</dbReference>
<dbReference type="STRING" id="244447.ENSCSEP00000021796"/>
<sequence length="721" mass="81134">MLSGGLQCVAIVSRHCGRQSLLFIFGLILAMLSKVQSNKELCSNILPRYEHCELQPDDVHGLNCFGKYNFKGLKTCVWKPGNTTLEKTYTIIIQQNEKKCDVHYNISDFCLSSIRVSMKSNMTVVVVVNGESSDCKKSVFRGSPRSLLQCDAPSKVFFSRQSEKLNLNVSWFNPTPIGFYSVRYKAVGSPSWSETPSRSHNKERCTVENLNTSLFYNVQIQCVTNEKCTLCPWSEIYTIPPELTTRPVLVKHEDTDIAGQRGTRLLSLKWKYSSEGLHDSYSVTLYISAANNVSTSPALSWAIPRRELIPSAEAKLTVSVRSSTSLALHWKDDLIKTYVCYSAEWSEKGHKTVAMSFYQNKMNNKTLSPLPEALEPYKRYLISLHTRPQKQTCNIKRINNSESTYASTQFYLKEGAPVTAPYINISNISLMSVVLQWTTIPEADVRGFLLGYFIHYTEYLNQGVSTEKNVTVDPTCESYKLGDLKAATAYQIQVSGFTSAGAGVRSSATVIKTLEDQGYFYLNFIIPVIFFAIVAMVLICRCFLMKRAKVLLWPSIPHPGKSSALQKMETPFEMELLASLKTLKVEEWDTDGLQVIENNNMVLPGHVPFFFPLLSETEEVKDSLEITCDWIQTDTEDAAEDDNATASTTNFQQTTFAFSSDYTTMEMFQQAMPKAATAVNTAVSQDIEGDAAGGGVLQDMWVSVTPVQHWPVRRWPQYWCK</sequence>
<dbReference type="Gene3D" id="2.60.40.10">
    <property type="entry name" value="Immunoglobulins"/>
    <property type="match status" value="2"/>
</dbReference>
<keyword evidence="8" id="KW-0675">Receptor</keyword>
<feature type="transmembrane region" description="Helical" evidence="10">
    <location>
        <begin position="519"/>
        <end position="544"/>
    </location>
</feature>
<dbReference type="SMART" id="SM00060">
    <property type="entry name" value="FN3"/>
    <property type="match status" value="3"/>
</dbReference>
<keyword evidence="6 10" id="KW-1133">Transmembrane helix</keyword>
<evidence type="ECO:0000256" key="5">
    <source>
        <dbReference type="ARBA" id="ARBA00022737"/>
    </source>
</evidence>
<evidence type="ECO:0000256" key="10">
    <source>
        <dbReference type="SAM" id="Phobius"/>
    </source>
</evidence>
<evidence type="ECO:0000256" key="8">
    <source>
        <dbReference type="ARBA" id="ARBA00023170"/>
    </source>
</evidence>
<accession>A0A3P8W843</accession>
<organism evidence="13 14">
    <name type="scientific">Cynoglossus semilaevis</name>
    <name type="common">Tongue sole</name>
    <dbReference type="NCBI Taxonomy" id="244447"/>
    <lineage>
        <taxon>Eukaryota</taxon>
        <taxon>Metazoa</taxon>
        <taxon>Chordata</taxon>
        <taxon>Craniata</taxon>
        <taxon>Vertebrata</taxon>
        <taxon>Euteleostomi</taxon>
        <taxon>Actinopterygii</taxon>
        <taxon>Neopterygii</taxon>
        <taxon>Teleostei</taxon>
        <taxon>Neoteleostei</taxon>
        <taxon>Acanthomorphata</taxon>
        <taxon>Carangaria</taxon>
        <taxon>Pleuronectiformes</taxon>
        <taxon>Pleuronectoidei</taxon>
        <taxon>Cynoglossidae</taxon>
        <taxon>Cynoglossinae</taxon>
        <taxon>Cynoglossus</taxon>
    </lineage>
</organism>
<keyword evidence="3 10" id="KW-0812">Transmembrane</keyword>
<dbReference type="SUPFAM" id="SSF49265">
    <property type="entry name" value="Fibronectin type III"/>
    <property type="match status" value="2"/>
</dbReference>